<dbReference type="Proteomes" id="UP000228934">
    <property type="component" value="Unassembled WGS sequence"/>
</dbReference>
<dbReference type="PANTHER" id="PTHR46513">
    <property type="entry name" value="VITELLOGENIN RECEPTOR-LIKE PROTEIN-RELATED-RELATED"/>
    <property type="match status" value="1"/>
</dbReference>
<feature type="repeat" description="LDL-receptor class B" evidence="1">
    <location>
        <begin position="28"/>
        <end position="70"/>
    </location>
</feature>
<evidence type="ECO:0000313" key="2">
    <source>
        <dbReference type="EMBL" id="PIO38349.1"/>
    </source>
</evidence>
<dbReference type="PANTHER" id="PTHR46513:SF40">
    <property type="entry name" value="LOW-DENSITY LIPOPROTEIN RECEPTOR-RELATED PROTEIN 6"/>
    <property type="match status" value="1"/>
</dbReference>
<proteinExistence type="predicted"/>
<protein>
    <recommendedName>
        <fullName evidence="4">EGF-like domain-containing protein</fullName>
    </recommendedName>
</protein>
<evidence type="ECO:0008006" key="4">
    <source>
        <dbReference type="Google" id="ProtNLM"/>
    </source>
</evidence>
<dbReference type="PROSITE" id="PS51120">
    <property type="entry name" value="LDLRB"/>
    <property type="match status" value="2"/>
</dbReference>
<dbReference type="InterPro" id="IPR050778">
    <property type="entry name" value="Cueball_EGF_LRP_Nidogen"/>
</dbReference>
<dbReference type="Pfam" id="PF00058">
    <property type="entry name" value="Ldl_recept_b"/>
    <property type="match status" value="3"/>
</dbReference>
<evidence type="ECO:0000256" key="1">
    <source>
        <dbReference type="PROSITE-ProRule" id="PRU00461"/>
    </source>
</evidence>
<dbReference type="SUPFAM" id="SSF57196">
    <property type="entry name" value="EGF/Laminin"/>
    <property type="match status" value="1"/>
</dbReference>
<sequence length="364" mass="41773">MSVIMLDKVLPAGTSTYLIKCNQYLTLRYMYWTEWGGKPRIVRAYMDGTNIITLVDKLGRANDLTIDYADQRLYWTDLDTNMIQSSNLLGQDREIIADDLPHPFGLTQYSDFIYWTDWNLHSIERADKVNGKNRTLIQGRLDFVMDILVFHSSRQDGTNECMQNNGHCAQLCLAVPNGYRCSCSSHYTLDSNHKNCSCTHYYVFFYFIKKMFQYLPLLFSGGGGLKLPTNFLLFSQKTAINRMLVDEQQSPDIILPIHGLRNVKAISYDPLDKLIYWVDGRQNVIKRAKDDGTQPLAVVSTPNQSQTQEKQPHDLSIDVYSRTLYWTCETTNSINVNRLTGEYVGVVLRGENDKPRALALNAER</sequence>
<evidence type="ECO:0000313" key="3">
    <source>
        <dbReference type="Proteomes" id="UP000228934"/>
    </source>
</evidence>
<dbReference type="SUPFAM" id="SSF63825">
    <property type="entry name" value="YWTD domain"/>
    <property type="match status" value="2"/>
</dbReference>
<dbReference type="AlphaFoldDB" id="A0A2G9SDX6"/>
<reference evidence="3" key="1">
    <citation type="journal article" date="2017" name="Nat. Commun.">
        <title>The North American bullfrog draft genome provides insight into hormonal regulation of long noncoding RNA.</title>
        <authorList>
            <person name="Hammond S.A."/>
            <person name="Warren R.L."/>
            <person name="Vandervalk B.P."/>
            <person name="Kucuk E."/>
            <person name="Khan H."/>
            <person name="Gibb E.A."/>
            <person name="Pandoh P."/>
            <person name="Kirk H."/>
            <person name="Zhao Y."/>
            <person name="Jones M."/>
            <person name="Mungall A.J."/>
            <person name="Coope R."/>
            <person name="Pleasance S."/>
            <person name="Moore R.A."/>
            <person name="Holt R.A."/>
            <person name="Round J.M."/>
            <person name="Ohora S."/>
            <person name="Walle B.V."/>
            <person name="Veldhoen N."/>
            <person name="Helbing C.C."/>
            <person name="Birol I."/>
        </authorList>
    </citation>
    <scope>NUCLEOTIDE SEQUENCE [LARGE SCALE GENOMIC DNA]</scope>
</reference>
<dbReference type="SMART" id="SM00135">
    <property type="entry name" value="LY"/>
    <property type="match status" value="5"/>
</dbReference>
<accession>A0A2G9SDX6</accession>
<feature type="non-terminal residue" evidence="2">
    <location>
        <position position="364"/>
    </location>
</feature>
<dbReference type="OrthoDB" id="9228639at2759"/>
<name>A0A2G9SDX6_AQUCT</name>
<dbReference type="GO" id="GO:0007399">
    <property type="term" value="P:nervous system development"/>
    <property type="evidence" value="ECO:0007669"/>
    <property type="project" value="TreeGrafter"/>
</dbReference>
<organism evidence="2 3">
    <name type="scientific">Aquarana catesbeiana</name>
    <name type="common">American bullfrog</name>
    <name type="synonym">Rana catesbeiana</name>
    <dbReference type="NCBI Taxonomy" id="8400"/>
    <lineage>
        <taxon>Eukaryota</taxon>
        <taxon>Metazoa</taxon>
        <taxon>Chordata</taxon>
        <taxon>Craniata</taxon>
        <taxon>Vertebrata</taxon>
        <taxon>Euteleostomi</taxon>
        <taxon>Amphibia</taxon>
        <taxon>Batrachia</taxon>
        <taxon>Anura</taxon>
        <taxon>Neobatrachia</taxon>
        <taxon>Ranoidea</taxon>
        <taxon>Ranidae</taxon>
        <taxon>Aquarana</taxon>
    </lineage>
</organism>
<gene>
    <name evidence="2" type="ORF">AB205_0134250</name>
</gene>
<dbReference type="InterPro" id="IPR000033">
    <property type="entry name" value="LDLR_classB_rpt"/>
</dbReference>
<keyword evidence="3" id="KW-1185">Reference proteome</keyword>
<feature type="repeat" description="LDL-receptor class B" evidence="1">
    <location>
        <begin position="71"/>
        <end position="112"/>
    </location>
</feature>
<dbReference type="EMBL" id="KV924718">
    <property type="protein sequence ID" value="PIO38349.1"/>
    <property type="molecule type" value="Genomic_DNA"/>
</dbReference>
<dbReference type="FunFam" id="2.120.10.30:FF:000353">
    <property type="entry name" value="Uncharacterized protein"/>
    <property type="match status" value="1"/>
</dbReference>
<dbReference type="InterPro" id="IPR011042">
    <property type="entry name" value="6-blade_b-propeller_TolB-like"/>
</dbReference>
<dbReference type="Pfam" id="PF14670">
    <property type="entry name" value="FXa_inhibition"/>
    <property type="match status" value="1"/>
</dbReference>
<dbReference type="Gene3D" id="2.120.10.30">
    <property type="entry name" value="TolB, C-terminal domain"/>
    <property type="match status" value="2"/>
</dbReference>